<name>A0ABT3KT55_9BURK</name>
<dbReference type="PANTHER" id="PTHR11070">
    <property type="entry name" value="UVRD / RECB / PCRA DNA HELICASE FAMILY MEMBER"/>
    <property type="match status" value="1"/>
</dbReference>
<dbReference type="InterPro" id="IPR036770">
    <property type="entry name" value="Ankyrin_rpt-contain_sf"/>
</dbReference>
<dbReference type="InterPro" id="IPR000212">
    <property type="entry name" value="DNA_helicase_UvrD/REP"/>
</dbReference>
<feature type="repeat" description="ANK" evidence="1">
    <location>
        <begin position="750"/>
        <end position="782"/>
    </location>
</feature>
<protein>
    <recommendedName>
        <fullName evidence="4">DNA helicase</fullName>
    </recommendedName>
</protein>
<dbReference type="InterPro" id="IPR002110">
    <property type="entry name" value="Ankyrin_rpt"/>
</dbReference>
<evidence type="ECO:0000313" key="3">
    <source>
        <dbReference type="Proteomes" id="UP001208935"/>
    </source>
</evidence>
<dbReference type="SMART" id="SM00248">
    <property type="entry name" value="ANK"/>
    <property type="match status" value="1"/>
</dbReference>
<dbReference type="EMBL" id="QZCW01000002">
    <property type="protein sequence ID" value="MCW5321512.1"/>
    <property type="molecule type" value="Genomic_DNA"/>
</dbReference>
<accession>A0ABT3KT55</accession>
<keyword evidence="3" id="KW-1185">Reference proteome</keyword>
<dbReference type="PANTHER" id="PTHR11070:SF45">
    <property type="entry name" value="DNA 3'-5' HELICASE"/>
    <property type="match status" value="1"/>
</dbReference>
<comment type="caution">
    <text evidence="2">The sequence shown here is derived from an EMBL/GenBank/DDBJ whole genome shotgun (WGS) entry which is preliminary data.</text>
</comment>
<dbReference type="Gene3D" id="3.40.50.300">
    <property type="entry name" value="P-loop containing nucleotide triphosphate hydrolases"/>
    <property type="match status" value="2"/>
</dbReference>
<dbReference type="Proteomes" id="UP001208935">
    <property type="component" value="Unassembled WGS sequence"/>
</dbReference>
<sequence length="977" mass="109727">MLLYKDLDTRRVKATFAKVRTAIEAGDLRSPDVKKLSPTPYWRAKLDHTNRLLLQFARHGEETVCLALEVIENHAYEKSRFLRGARIDEAKIEHEPLLADPSQAGAARIADALPMRWIHPTRAEFELLDKPIVFDDAQEAVRRLPPPVVVVGSAGSGKTAVTLTKLREAEGHVLYVTQSAYLAQSARALYDAHGYENPAQEVDFLSYREFVETLRVPAGREVGFPAFRSWFDRHRQTVRSALGDLDAHAVFEEFRGVLSASAQGPLDLPTYLSLGPRQSLLAADAREAAHALFARYRQWLHESNLFDLNLVAHEWRPLAAPNYDFVVIDEVQDLTNVQLALVLACLKNPGQFLLCGDSNQIVHPNFFSWAAVRTLFWHGLAGQAAQHQALSVLQANFRNTRAVTDLANALLKIKQARFGSIDRESNFLVQSASSLAGQVRLLPARAATLRELDAQTRASVHHAVIVLRDEDKPAAREHFRTPLVFSVHEAKGLEYAHVVLYALVSGQRAAYAEVCQGVTPADLQIDELAYARARDKGDKSLELYKFYVNALYVAMTRAVESLVLVESDTQHPLLNLLGLQVAEAQTQAGTPVQASSRDEWAQEARKLELQGKDEQARAIRETFLQTQPVPWTPWSEDTMGTFAPRALDRAQPSNKPRQALLDYALWHGQQAWVEQLASQAQFAPARRLAPDGNFGWAAGFIAQDSQRVREQAWREVGLLRQRYLQPYTARNFKDLLRQCDQYGIDHRCPTGATPLTMAARAGNLALVDALLARGANPLLEDEFGHTPWFAALNRAMEDGEFLQQSIGPLFERIAAPVLDVQSDGRLIRLERHQGEYWILSLMLAGFKTQRTWCVQRPLDLYRYGKGFFADELNATLTGLPEHLWRAQRHKRSYVNQVLARAEVHSAYLPARRLWARTTNGHYLPNPHLQLRAHAAADAPAWRPVYQVLNLAWADAGSFNPQVWGASLKNYVDSLLRA</sequence>
<reference evidence="3" key="1">
    <citation type="submission" date="2023-07" db="EMBL/GenBank/DDBJ databases">
        <title>Verminephrobacter genomes.</title>
        <authorList>
            <person name="Lund M.B."/>
        </authorList>
    </citation>
    <scope>NUCLEOTIDE SEQUENCE [LARGE SCALE GENOMIC DNA]</scope>
    <source>
        <strain evidence="3">AtM5-05</strain>
    </source>
</reference>
<proteinExistence type="predicted"/>
<dbReference type="Pfam" id="PF13245">
    <property type="entry name" value="AAA_19"/>
    <property type="match status" value="1"/>
</dbReference>
<dbReference type="SUPFAM" id="SSF48403">
    <property type="entry name" value="Ankyrin repeat"/>
    <property type="match status" value="1"/>
</dbReference>
<keyword evidence="1" id="KW-0040">ANK repeat</keyword>
<evidence type="ECO:0000256" key="1">
    <source>
        <dbReference type="PROSITE-ProRule" id="PRU00023"/>
    </source>
</evidence>
<evidence type="ECO:0000313" key="2">
    <source>
        <dbReference type="EMBL" id="MCW5321512.1"/>
    </source>
</evidence>
<organism evidence="2 3">
    <name type="scientific">Verminephrobacter aporrectodeae subsp. tuberculatae</name>
    <dbReference type="NCBI Taxonomy" id="1110392"/>
    <lineage>
        <taxon>Bacteria</taxon>
        <taxon>Pseudomonadati</taxon>
        <taxon>Pseudomonadota</taxon>
        <taxon>Betaproteobacteria</taxon>
        <taxon>Burkholderiales</taxon>
        <taxon>Comamonadaceae</taxon>
        <taxon>Verminephrobacter</taxon>
    </lineage>
</organism>
<dbReference type="SUPFAM" id="SSF52540">
    <property type="entry name" value="P-loop containing nucleoside triphosphate hydrolases"/>
    <property type="match status" value="1"/>
</dbReference>
<evidence type="ECO:0008006" key="4">
    <source>
        <dbReference type="Google" id="ProtNLM"/>
    </source>
</evidence>
<dbReference type="PROSITE" id="PS50088">
    <property type="entry name" value="ANK_REPEAT"/>
    <property type="match status" value="1"/>
</dbReference>
<dbReference type="PROSITE" id="PS50297">
    <property type="entry name" value="ANK_REP_REGION"/>
    <property type="match status" value="1"/>
</dbReference>
<dbReference type="Gene3D" id="1.25.40.20">
    <property type="entry name" value="Ankyrin repeat-containing domain"/>
    <property type="match status" value="1"/>
</dbReference>
<dbReference type="InterPro" id="IPR027417">
    <property type="entry name" value="P-loop_NTPase"/>
</dbReference>
<dbReference type="RefSeq" id="WP_265282166.1">
    <property type="nucleotide sequence ID" value="NZ_QZCW01000002.1"/>
</dbReference>
<gene>
    <name evidence="2" type="ORF">D5039_10230</name>
</gene>
<dbReference type="Pfam" id="PF00023">
    <property type="entry name" value="Ank"/>
    <property type="match status" value="1"/>
</dbReference>